<dbReference type="EMBL" id="LSRX01000539">
    <property type="protein sequence ID" value="OLP94502.1"/>
    <property type="molecule type" value="Genomic_DNA"/>
</dbReference>
<dbReference type="Proteomes" id="UP000186817">
    <property type="component" value="Unassembled WGS sequence"/>
</dbReference>
<gene>
    <name evidence="1" type="ORF">AK812_SmicGene23480</name>
</gene>
<organism evidence="1 2">
    <name type="scientific">Symbiodinium microadriaticum</name>
    <name type="common">Dinoflagellate</name>
    <name type="synonym">Zooxanthella microadriatica</name>
    <dbReference type="NCBI Taxonomy" id="2951"/>
    <lineage>
        <taxon>Eukaryota</taxon>
        <taxon>Sar</taxon>
        <taxon>Alveolata</taxon>
        <taxon>Dinophyceae</taxon>
        <taxon>Suessiales</taxon>
        <taxon>Symbiodiniaceae</taxon>
        <taxon>Symbiodinium</taxon>
    </lineage>
</organism>
<reference evidence="1 2" key="1">
    <citation type="submission" date="2016-02" db="EMBL/GenBank/DDBJ databases">
        <title>Genome analysis of coral dinoflagellate symbionts highlights evolutionary adaptations to a symbiotic lifestyle.</title>
        <authorList>
            <person name="Aranda M."/>
            <person name="Li Y."/>
            <person name="Liew Y.J."/>
            <person name="Baumgarten S."/>
            <person name="Simakov O."/>
            <person name="Wilson M."/>
            <person name="Piel J."/>
            <person name="Ashoor H."/>
            <person name="Bougouffa S."/>
            <person name="Bajic V.B."/>
            <person name="Ryu T."/>
            <person name="Ravasi T."/>
            <person name="Bayer T."/>
            <person name="Micklem G."/>
            <person name="Kim H."/>
            <person name="Bhak J."/>
            <person name="Lajeunesse T.C."/>
            <person name="Voolstra C.R."/>
        </authorList>
    </citation>
    <scope>NUCLEOTIDE SEQUENCE [LARGE SCALE GENOMIC DNA]</scope>
    <source>
        <strain evidence="1 2">CCMP2467</strain>
    </source>
</reference>
<comment type="caution">
    <text evidence="1">The sequence shown here is derived from an EMBL/GenBank/DDBJ whole genome shotgun (WGS) entry which is preliminary data.</text>
</comment>
<name>A0A1Q9DH48_SYMMI</name>
<accession>A0A1Q9DH48</accession>
<proteinExistence type="predicted"/>
<sequence>MTAEDRSDVDQRWQGKQAATYSVKPSMGILPSHGEKEVMFTTVSQCDDECFKCLTKRGTHGYCEIVRFLIDVTSDASRLS</sequence>
<evidence type="ECO:0000313" key="1">
    <source>
        <dbReference type="EMBL" id="OLP94502.1"/>
    </source>
</evidence>
<dbReference type="OrthoDB" id="194358at2759"/>
<dbReference type="AlphaFoldDB" id="A0A1Q9DH48"/>
<keyword evidence="2" id="KW-1185">Reference proteome</keyword>
<evidence type="ECO:0000313" key="2">
    <source>
        <dbReference type="Proteomes" id="UP000186817"/>
    </source>
</evidence>
<protein>
    <submittedName>
        <fullName evidence="1">Uncharacterized protein</fullName>
    </submittedName>
</protein>